<name>A0AA35NZS4_9SAUR</name>
<accession>A0AA35NZS4</accession>
<gene>
    <name evidence="1" type="ORF">PODLI_1B031937</name>
</gene>
<keyword evidence="2" id="KW-1185">Reference proteome</keyword>
<dbReference type="Proteomes" id="UP001178461">
    <property type="component" value="Chromosome 2"/>
</dbReference>
<organism evidence="1 2">
    <name type="scientific">Podarcis lilfordi</name>
    <name type="common">Lilford's wall lizard</name>
    <dbReference type="NCBI Taxonomy" id="74358"/>
    <lineage>
        <taxon>Eukaryota</taxon>
        <taxon>Metazoa</taxon>
        <taxon>Chordata</taxon>
        <taxon>Craniata</taxon>
        <taxon>Vertebrata</taxon>
        <taxon>Euteleostomi</taxon>
        <taxon>Lepidosauria</taxon>
        <taxon>Squamata</taxon>
        <taxon>Bifurcata</taxon>
        <taxon>Unidentata</taxon>
        <taxon>Episquamata</taxon>
        <taxon>Laterata</taxon>
        <taxon>Lacertibaenia</taxon>
        <taxon>Lacertidae</taxon>
        <taxon>Podarcis</taxon>
    </lineage>
</organism>
<evidence type="ECO:0000313" key="2">
    <source>
        <dbReference type="Proteomes" id="UP001178461"/>
    </source>
</evidence>
<protein>
    <submittedName>
        <fullName evidence="1">Uncharacterized protein</fullName>
    </submittedName>
</protein>
<dbReference type="AlphaFoldDB" id="A0AA35NZS4"/>
<evidence type="ECO:0000313" key="1">
    <source>
        <dbReference type="EMBL" id="CAI5767605.1"/>
    </source>
</evidence>
<proteinExistence type="predicted"/>
<dbReference type="EMBL" id="OX395127">
    <property type="protein sequence ID" value="CAI5767605.1"/>
    <property type="molecule type" value="Genomic_DNA"/>
</dbReference>
<reference evidence="1" key="1">
    <citation type="submission" date="2022-12" db="EMBL/GenBank/DDBJ databases">
        <authorList>
            <person name="Alioto T."/>
            <person name="Alioto T."/>
            <person name="Gomez Garrido J."/>
        </authorList>
    </citation>
    <scope>NUCLEOTIDE SEQUENCE</scope>
</reference>
<sequence>MKRSLVLAHYSEKERREHEEGLRWRNCCWNVSLTNERKEREKAASLKMKGAF</sequence>